<gene>
    <name evidence="5" type="ORF">KDK_78250</name>
</gene>
<dbReference type="EMBL" id="BIFS01000002">
    <property type="protein sequence ID" value="GCE24025.1"/>
    <property type="molecule type" value="Genomic_DNA"/>
</dbReference>
<dbReference type="GO" id="GO:0046872">
    <property type="term" value="F:metal ion binding"/>
    <property type="evidence" value="ECO:0007669"/>
    <property type="project" value="UniProtKB-KW"/>
</dbReference>
<dbReference type="GO" id="GO:0051536">
    <property type="term" value="F:iron-sulfur cluster binding"/>
    <property type="evidence" value="ECO:0007669"/>
    <property type="project" value="UniProtKB-KW"/>
</dbReference>
<keyword evidence="2" id="KW-0809">Transit peptide</keyword>
<sequence length="333" mass="36864">MPLLSLPDQLESAIEKALQSVPASKWKSAAKALSERYRTQRTGQETALARGVDAALGYAALIMPAAYAQLSGAMISVKARVPDWQPTSMLDIGSGPGTALWAATEQWPSLQRLTAWERESSFIDLGRQLARSSERAALKQTDWHRVTIGSKLPGQIETYDLIVLGHVLNELPETLRQEIITLAWQHCSGILLLVEPGTSAAFPIIKAMREYLLSLEAHIVAPCAHSMACPLVDDWCHFPQRLERPAFQRLAKAGTAGWEESKFSYAALARFKASTPIWGRLIHQPHKSKKDVSLTVSSTQGIVEVHIPKHNREAFRNATDYDWGDTIEVTLKP</sequence>
<dbReference type="InterPro" id="IPR015324">
    <property type="entry name" value="Ribosomal_Rsm22-like"/>
</dbReference>
<dbReference type="GO" id="GO:0008168">
    <property type="term" value="F:methyltransferase activity"/>
    <property type="evidence" value="ECO:0007669"/>
    <property type="project" value="InterPro"/>
</dbReference>
<dbReference type="Proteomes" id="UP000287188">
    <property type="component" value="Unassembled WGS sequence"/>
</dbReference>
<evidence type="ECO:0000256" key="2">
    <source>
        <dbReference type="ARBA" id="ARBA00022946"/>
    </source>
</evidence>
<comment type="caution">
    <text evidence="5">The sequence shown here is derived from an EMBL/GenBank/DDBJ whole genome shotgun (WGS) entry which is preliminary data.</text>
</comment>
<dbReference type="GO" id="GO:0003735">
    <property type="term" value="F:structural constituent of ribosome"/>
    <property type="evidence" value="ECO:0007669"/>
    <property type="project" value="TreeGrafter"/>
</dbReference>
<dbReference type="PANTHER" id="PTHR13184">
    <property type="entry name" value="37S RIBOSOMAL PROTEIN S22"/>
    <property type="match status" value="1"/>
</dbReference>
<organism evidence="5 6">
    <name type="scientific">Dictyobacter kobayashii</name>
    <dbReference type="NCBI Taxonomy" id="2014872"/>
    <lineage>
        <taxon>Bacteria</taxon>
        <taxon>Bacillati</taxon>
        <taxon>Chloroflexota</taxon>
        <taxon>Ktedonobacteria</taxon>
        <taxon>Ktedonobacterales</taxon>
        <taxon>Dictyobacteraceae</taxon>
        <taxon>Dictyobacter</taxon>
    </lineage>
</organism>
<dbReference type="InterPro" id="IPR029063">
    <property type="entry name" value="SAM-dependent_MTases_sf"/>
</dbReference>
<dbReference type="RefSeq" id="WP_126557322.1">
    <property type="nucleotide sequence ID" value="NZ_BIFS01000002.1"/>
</dbReference>
<dbReference type="GO" id="GO:0015935">
    <property type="term" value="C:small ribosomal subunit"/>
    <property type="evidence" value="ECO:0007669"/>
    <property type="project" value="TreeGrafter"/>
</dbReference>
<dbReference type="OrthoDB" id="9799639at2"/>
<name>A0A402AY69_9CHLR</name>
<evidence type="ECO:0000256" key="4">
    <source>
        <dbReference type="ARBA" id="ARBA00023014"/>
    </source>
</evidence>
<reference evidence="6" key="1">
    <citation type="submission" date="2018-12" db="EMBL/GenBank/DDBJ databases">
        <title>Tengunoibacter tsumagoiensis gen. nov., sp. nov., Dictyobacter kobayashii sp. nov., D. alpinus sp. nov., and D. joshuensis sp. nov. and description of Dictyobacteraceae fam. nov. within the order Ktedonobacterales isolated from Tengu-no-mugimeshi.</title>
        <authorList>
            <person name="Wang C.M."/>
            <person name="Zheng Y."/>
            <person name="Sakai Y."/>
            <person name="Toyoda A."/>
            <person name="Minakuchi Y."/>
            <person name="Abe K."/>
            <person name="Yokota A."/>
            <person name="Yabe S."/>
        </authorList>
    </citation>
    <scope>NUCLEOTIDE SEQUENCE [LARGE SCALE GENOMIC DNA]</scope>
    <source>
        <strain evidence="6">Uno11</strain>
    </source>
</reference>
<proteinExistence type="predicted"/>
<keyword evidence="3" id="KW-0408">Iron</keyword>
<evidence type="ECO:0000256" key="3">
    <source>
        <dbReference type="ARBA" id="ARBA00023004"/>
    </source>
</evidence>
<keyword evidence="4" id="KW-0411">Iron-sulfur</keyword>
<keyword evidence="6" id="KW-1185">Reference proteome</keyword>
<keyword evidence="1" id="KW-0479">Metal-binding</keyword>
<dbReference type="SUPFAM" id="SSF53335">
    <property type="entry name" value="S-adenosyl-L-methionine-dependent methyltransferases"/>
    <property type="match status" value="1"/>
</dbReference>
<dbReference type="AlphaFoldDB" id="A0A402AY69"/>
<accession>A0A402AY69</accession>
<dbReference type="Gene3D" id="3.40.50.150">
    <property type="entry name" value="Vaccinia Virus protein VP39"/>
    <property type="match status" value="1"/>
</dbReference>
<dbReference type="Pfam" id="PF09243">
    <property type="entry name" value="Rsm22"/>
    <property type="match status" value="1"/>
</dbReference>
<dbReference type="InterPro" id="IPR052571">
    <property type="entry name" value="Mt_RNA_Methyltransferase"/>
</dbReference>
<evidence type="ECO:0000313" key="6">
    <source>
        <dbReference type="Proteomes" id="UP000287188"/>
    </source>
</evidence>
<dbReference type="PANTHER" id="PTHR13184:SF5">
    <property type="entry name" value="METHYLTRANSFERASE-LIKE PROTEIN 17, MITOCHONDRIAL"/>
    <property type="match status" value="1"/>
</dbReference>
<protein>
    <submittedName>
        <fullName evidence="5">Ribosomal small subunit Rsm22</fullName>
    </submittedName>
</protein>
<evidence type="ECO:0000256" key="1">
    <source>
        <dbReference type="ARBA" id="ARBA00022723"/>
    </source>
</evidence>
<evidence type="ECO:0000313" key="5">
    <source>
        <dbReference type="EMBL" id="GCE24025.1"/>
    </source>
</evidence>
<dbReference type="GO" id="GO:0006412">
    <property type="term" value="P:translation"/>
    <property type="evidence" value="ECO:0007669"/>
    <property type="project" value="InterPro"/>
</dbReference>